<dbReference type="GO" id="GO:0003677">
    <property type="term" value="F:DNA binding"/>
    <property type="evidence" value="ECO:0007669"/>
    <property type="project" value="UniProtKB-KW"/>
</dbReference>
<gene>
    <name evidence="3" type="ORF">Taro_035943</name>
</gene>
<proteinExistence type="predicted"/>
<dbReference type="AlphaFoldDB" id="A0A843WK66"/>
<dbReference type="PANTHER" id="PTHR45855">
    <property type="entry name" value="TRANSCRIPTION FACTOR PIF1-RELATED"/>
    <property type="match status" value="1"/>
</dbReference>
<feature type="region of interest" description="Disordered" evidence="2">
    <location>
        <begin position="1"/>
        <end position="30"/>
    </location>
</feature>
<feature type="region of interest" description="Disordered" evidence="2">
    <location>
        <begin position="220"/>
        <end position="241"/>
    </location>
</feature>
<sequence length="304" mass="31319">MSQCVPSWDLDDGPSHRLQSHHPSSAITRSPMADYEVAELTWENGQLSMHGHRGGAARAGKLAAKDPSASVPSWEKPGHASGTLEAVVDQATRAVVPSGPAAAQVPNSASGLLVPCLGGKSPYHTLRAPAAAAMDALVPCSNLRPQHGGDDPQPCRLVPDAAAGVADGGVGGTCVASCSGRKRTRVGVGDGNCSVTGSAASMGLTFDTCDINGAGEDTGFTSASPIDGSPETENTSCGRPLALTEDHDSVCHSRRTQRDGCYEEDKKIKGDVGRSSVSTKRSRAAAVHNQSERVSRHTTCSCLL</sequence>
<dbReference type="OrthoDB" id="71302at2759"/>
<reference evidence="3" key="1">
    <citation type="submission" date="2017-07" db="EMBL/GenBank/DDBJ databases">
        <title>Taro Niue Genome Assembly and Annotation.</title>
        <authorList>
            <person name="Atibalentja N."/>
            <person name="Keating K."/>
            <person name="Fields C.J."/>
        </authorList>
    </citation>
    <scope>NUCLEOTIDE SEQUENCE</scope>
    <source>
        <strain evidence="3">Niue_2</strain>
        <tissue evidence="3">Leaf</tissue>
    </source>
</reference>
<name>A0A843WK66_COLES</name>
<organism evidence="3 4">
    <name type="scientific">Colocasia esculenta</name>
    <name type="common">Wild taro</name>
    <name type="synonym">Arum esculentum</name>
    <dbReference type="NCBI Taxonomy" id="4460"/>
    <lineage>
        <taxon>Eukaryota</taxon>
        <taxon>Viridiplantae</taxon>
        <taxon>Streptophyta</taxon>
        <taxon>Embryophyta</taxon>
        <taxon>Tracheophyta</taxon>
        <taxon>Spermatophyta</taxon>
        <taxon>Magnoliopsida</taxon>
        <taxon>Liliopsida</taxon>
        <taxon>Araceae</taxon>
        <taxon>Aroideae</taxon>
        <taxon>Colocasieae</taxon>
        <taxon>Colocasia</taxon>
    </lineage>
</organism>
<protein>
    <submittedName>
        <fullName evidence="3">Uncharacterized protein</fullName>
    </submittedName>
</protein>
<evidence type="ECO:0000256" key="1">
    <source>
        <dbReference type="ARBA" id="ARBA00023125"/>
    </source>
</evidence>
<dbReference type="InterPro" id="IPR031066">
    <property type="entry name" value="bHLH_ALC-like_plant"/>
</dbReference>
<keyword evidence="1" id="KW-0238">DNA-binding</keyword>
<comment type="caution">
    <text evidence="3">The sequence shown here is derived from an EMBL/GenBank/DDBJ whole genome shotgun (WGS) entry which is preliminary data.</text>
</comment>
<dbReference type="GO" id="GO:0005634">
    <property type="term" value="C:nucleus"/>
    <property type="evidence" value="ECO:0007669"/>
    <property type="project" value="TreeGrafter"/>
</dbReference>
<evidence type="ECO:0000256" key="2">
    <source>
        <dbReference type="SAM" id="MobiDB-lite"/>
    </source>
</evidence>
<dbReference type="EMBL" id="NMUH01002986">
    <property type="protein sequence ID" value="MQM03170.1"/>
    <property type="molecule type" value="Genomic_DNA"/>
</dbReference>
<evidence type="ECO:0000313" key="4">
    <source>
        <dbReference type="Proteomes" id="UP000652761"/>
    </source>
</evidence>
<keyword evidence="4" id="KW-1185">Reference proteome</keyword>
<accession>A0A843WK66</accession>
<dbReference type="Proteomes" id="UP000652761">
    <property type="component" value="Unassembled WGS sequence"/>
</dbReference>
<dbReference type="PANTHER" id="PTHR45855:SF23">
    <property type="entry name" value="TRANSCRIPTION FACTOR MEE8-RELATED"/>
    <property type="match status" value="1"/>
</dbReference>
<evidence type="ECO:0000313" key="3">
    <source>
        <dbReference type="EMBL" id="MQM03170.1"/>
    </source>
</evidence>